<dbReference type="PANTHER" id="PTHR34351:SF1">
    <property type="entry name" value="SLR1927 PROTEIN"/>
    <property type="match status" value="1"/>
</dbReference>
<feature type="transmembrane region" description="Helical" evidence="1">
    <location>
        <begin position="51"/>
        <end position="76"/>
    </location>
</feature>
<feature type="domain" description="DUF58" evidence="2">
    <location>
        <begin position="244"/>
        <end position="323"/>
    </location>
</feature>
<dbReference type="Proteomes" id="UP000515511">
    <property type="component" value="Chromosome"/>
</dbReference>
<reference evidence="4" key="1">
    <citation type="submission" date="2019-09" db="EMBL/GenBank/DDBJ databases">
        <title>Antimicrobial potential of Antarctic Bacteria.</title>
        <authorList>
            <person name="Benaud N."/>
            <person name="Edwards R.J."/>
            <person name="Ferrari B.C."/>
        </authorList>
    </citation>
    <scope>NUCLEOTIDE SEQUENCE [LARGE SCALE GENOMIC DNA]</scope>
    <source>
        <strain evidence="4">INR9</strain>
    </source>
</reference>
<name>A0A7G6Y6S8_9MICO</name>
<proteinExistence type="predicted"/>
<organism evidence="3 4">
    <name type="scientific">Leifsonia shinshuensis</name>
    <dbReference type="NCBI Taxonomy" id="150026"/>
    <lineage>
        <taxon>Bacteria</taxon>
        <taxon>Bacillati</taxon>
        <taxon>Actinomycetota</taxon>
        <taxon>Actinomycetes</taxon>
        <taxon>Micrococcales</taxon>
        <taxon>Microbacteriaceae</taxon>
        <taxon>Leifsonia</taxon>
    </lineage>
</organism>
<dbReference type="KEGG" id="lse:F1C12_02950"/>
<dbReference type="PANTHER" id="PTHR34351">
    <property type="entry name" value="SLR1927 PROTEIN-RELATED"/>
    <property type="match status" value="1"/>
</dbReference>
<dbReference type="Pfam" id="PF01882">
    <property type="entry name" value="DUF58"/>
    <property type="match status" value="1"/>
</dbReference>
<feature type="transmembrane region" description="Helical" evidence="1">
    <location>
        <begin position="82"/>
        <end position="101"/>
    </location>
</feature>
<evidence type="ECO:0000313" key="3">
    <source>
        <dbReference type="EMBL" id="QNE34193.1"/>
    </source>
</evidence>
<keyword evidence="1" id="KW-0812">Transmembrane</keyword>
<accession>A0A7G6Y6S8</accession>
<evidence type="ECO:0000313" key="4">
    <source>
        <dbReference type="Proteomes" id="UP000515511"/>
    </source>
</evidence>
<protein>
    <submittedName>
        <fullName evidence="3">DUF58 domain-containing protein</fullName>
    </submittedName>
</protein>
<evidence type="ECO:0000256" key="1">
    <source>
        <dbReference type="SAM" id="Phobius"/>
    </source>
</evidence>
<keyword evidence="1" id="KW-0472">Membrane</keyword>
<dbReference type="AlphaFoldDB" id="A0A7G6Y6S8"/>
<dbReference type="InterPro" id="IPR002881">
    <property type="entry name" value="DUF58"/>
</dbReference>
<evidence type="ECO:0000259" key="2">
    <source>
        <dbReference type="Pfam" id="PF01882"/>
    </source>
</evidence>
<keyword evidence="1" id="KW-1133">Transmembrane helix</keyword>
<dbReference type="EMBL" id="CP043641">
    <property type="protein sequence ID" value="QNE34193.1"/>
    <property type="molecule type" value="Genomic_DNA"/>
</dbReference>
<gene>
    <name evidence="3" type="ORF">F1C12_02950</name>
</gene>
<sequence>MTSTVTRTQVELTNARARIVGERDGVLADAIVAVVRTGSAAGRAIASAARVLGAVITPLGWSMLVVTVLALVGGYVLGWTEAVVAGWMAVALLLIASLYLVGRIAYDVGLSLPTNRVVVGDRAPGEVTVRNPARRRLPGVRVEVPVGAGLAEFAAPALASGEEHSDVFVVPTSRRGIVPIGPVRTVRADPLGLLRREMVWAESLDLFVHPRTIAIPSMSTGFVRDLEGAPTRDLTQSDVAFHALREYMPGDERRNIHWKSTAKTGSYMVRQFEETRRSHLLVALSLSQADYATEEEFELAVSATGSLGVRAMLDSRTVSVVASAETPDFAKRVLFSARRLSTVGRGRLLDDLAGVETAESALRLPELAQVASEDAAGISIAFLLCGSTVTATQLRAAAAHFPLGVDVVAIVCDEGAVPTLRRVADLSVLTIGYLEDLQRSLAKRLAT</sequence>
<dbReference type="RefSeq" id="WP_185277362.1">
    <property type="nucleotide sequence ID" value="NZ_CP043641.1"/>
</dbReference>